<feature type="transmembrane region" description="Helical" evidence="8">
    <location>
        <begin position="131"/>
        <end position="153"/>
    </location>
</feature>
<dbReference type="OrthoDB" id="7865847at2"/>
<keyword evidence="6 8" id="KW-0472">Membrane</keyword>
<feature type="transmembrane region" description="Helical" evidence="8">
    <location>
        <begin position="213"/>
        <end position="233"/>
    </location>
</feature>
<keyword evidence="4 8" id="KW-0812">Transmembrane</keyword>
<dbReference type="Pfam" id="PF09594">
    <property type="entry name" value="GT87"/>
    <property type="match status" value="1"/>
</dbReference>
<feature type="transmembrane region" description="Helical" evidence="8">
    <location>
        <begin position="360"/>
        <end position="383"/>
    </location>
</feature>
<feature type="transmembrane region" description="Helical" evidence="8">
    <location>
        <begin position="183"/>
        <end position="206"/>
    </location>
</feature>
<comment type="subcellular location">
    <subcellularLocation>
        <location evidence="1">Cell membrane</location>
        <topology evidence="1">Multi-pass membrane protein</topology>
    </subcellularLocation>
</comment>
<protein>
    <submittedName>
        <fullName evidence="9">DUF2029 domain-containing protein</fullName>
    </submittedName>
</protein>
<evidence type="ECO:0000256" key="5">
    <source>
        <dbReference type="ARBA" id="ARBA00022989"/>
    </source>
</evidence>
<evidence type="ECO:0000256" key="2">
    <source>
        <dbReference type="ARBA" id="ARBA00022475"/>
    </source>
</evidence>
<evidence type="ECO:0000256" key="1">
    <source>
        <dbReference type="ARBA" id="ARBA00004651"/>
    </source>
</evidence>
<evidence type="ECO:0000256" key="6">
    <source>
        <dbReference type="ARBA" id="ARBA00023136"/>
    </source>
</evidence>
<organism evidence="9 10">
    <name type="scientific">Palleronia sediminis</name>
    <dbReference type="NCBI Taxonomy" id="2547833"/>
    <lineage>
        <taxon>Bacteria</taxon>
        <taxon>Pseudomonadati</taxon>
        <taxon>Pseudomonadota</taxon>
        <taxon>Alphaproteobacteria</taxon>
        <taxon>Rhodobacterales</taxon>
        <taxon>Roseobacteraceae</taxon>
        <taxon>Palleronia</taxon>
    </lineage>
</organism>
<keyword evidence="3" id="KW-0808">Transferase</keyword>
<evidence type="ECO:0000256" key="8">
    <source>
        <dbReference type="SAM" id="Phobius"/>
    </source>
</evidence>
<reference evidence="9 10" key="1">
    <citation type="submission" date="2019-03" db="EMBL/GenBank/DDBJ databases">
        <title>Primorskyibacter sp. SS33 isolated from sediments.</title>
        <authorList>
            <person name="Xunke S."/>
        </authorList>
    </citation>
    <scope>NUCLEOTIDE SEQUENCE [LARGE SCALE GENOMIC DNA]</scope>
    <source>
        <strain evidence="9 10">SS33</strain>
    </source>
</reference>
<gene>
    <name evidence="9" type="ORF">E2L08_14540</name>
</gene>
<evidence type="ECO:0000313" key="10">
    <source>
        <dbReference type="Proteomes" id="UP000295701"/>
    </source>
</evidence>
<keyword evidence="5 8" id="KW-1133">Transmembrane helix</keyword>
<dbReference type="Proteomes" id="UP000295701">
    <property type="component" value="Unassembled WGS sequence"/>
</dbReference>
<evidence type="ECO:0000256" key="7">
    <source>
        <dbReference type="ARBA" id="ARBA00024033"/>
    </source>
</evidence>
<feature type="transmembrane region" description="Helical" evidence="8">
    <location>
        <begin position="105"/>
        <end position="125"/>
    </location>
</feature>
<dbReference type="RefSeq" id="WP_133397825.1">
    <property type="nucleotide sequence ID" value="NZ_SNAA01000019.1"/>
</dbReference>
<proteinExistence type="inferred from homology"/>
<comment type="similarity">
    <text evidence="7">Belongs to the glycosyltransferase 87 family.</text>
</comment>
<evidence type="ECO:0000256" key="3">
    <source>
        <dbReference type="ARBA" id="ARBA00022679"/>
    </source>
</evidence>
<evidence type="ECO:0000256" key="4">
    <source>
        <dbReference type="ARBA" id="ARBA00022692"/>
    </source>
</evidence>
<sequence>MIGTGMTRPKALFLILTVALVVPVLFSAPKGSDLFALWMAGKAFAMDRPDLIYAQGDLFTLLPPAEWAPIAAAEGFSGVLFPYLYPPLWAALMAPVTGWLDFRTFVLILHAANLALLAATFWLAWRATGRTLPLAAYMVAATAAVMGTFIGMIAMAELQVQILVAFLCILCVERLRAGAELSAGAALALAASLKLFPALLVVLLIARGRMHAAASFAVTGGVLGGLSILLAGWPLHAEMFRVLGAVSSTIVAIPVSFSIDGILGFLFQDLALVSSARTPDIDATIAGALIGAKGALWSRLSLFALVATLAAGVWLARRPAAPEALAWGATMVLVALVSPLGWSHYFIAPAALAPALIPALGWRAPALALAPLAWPLVGAWNLAIPGLPLQAMIGFAAMAALAMLFARAILRARTDRGRAAAPTRSTAAPCDA</sequence>
<feature type="transmembrane region" description="Helical" evidence="8">
    <location>
        <begin position="327"/>
        <end position="348"/>
    </location>
</feature>
<keyword evidence="2" id="KW-1003">Cell membrane</keyword>
<feature type="transmembrane region" description="Helical" evidence="8">
    <location>
        <begin position="389"/>
        <end position="410"/>
    </location>
</feature>
<name>A0A4R6A0H4_9RHOB</name>
<dbReference type="EMBL" id="SNAA01000019">
    <property type="protein sequence ID" value="TDL76044.1"/>
    <property type="molecule type" value="Genomic_DNA"/>
</dbReference>
<dbReference type="InterPro" id="IPR018584">
    <property type="entry name" value="GT87"/>
</dbReference>
<feature type="transmembrane region" description="Helical" evidence="8">
    <location>
        <begin position="245"/>
        <end position="267"/>
    </location>
</feature>
<feature type="transmembrane region" description="Helical" evidence="8">
    <location>
        <begin position="296"/>
        <end position="315"/>
    </location>
</feature>
<evidence type="ECO:0000313" key="9">
    <source>
        <dbReference type="EMBL" id="TDL76044.1"/>
    </source>
</evidence>
<dbReference type="GO" id="GO:0005886">
    <property type="term" value="C:plasma membrane"/>
    <property type="evidence" value="ECO:0007669"/>
    <property type="project" value="UniProtKB-SubCell"/>
</dbReference>
<keyword evidence="10" id="KW-1185">Reference proteome</keyword>
<comment type="caution">
    <text evidence="9">The sequence shown here is derived from an EMBL/GenBank/DDBJ whole genome shotgun (WGS) entry which is preliminary data.</text>
</comment>
<dbReference type="AlphaFoldDB" id="A0A4R6A0H4"/>
<accession>A0A4R6A0H4</accession>
<dbReference type="GO" id="GO:0016758">
    <property type="term" value="F:hexosyltransferase activity"/>
    <property type="evidence" value="ECO:0007669"/>
    <property type="project" value="InterPro"/>
</dbReference>